<comment type="caution">
    <text evidence="2">The sequence shown here is derived from an EMBL/GenBank/DDBJ whole genome shotgun (WGS) entry which is preliminary data.</text>
</comment>
<accession>A0ABS6SB50</accession>
<proteinExistence type="predicted"/>
<dbReference type="RefSeq" id="WP_218443886.1">
    <property type="nucleotide sequence ID" value="NZ_JAGSPA010000001.1"/>
</dbReference>
<reference evidence="2 3" key="1">
    <citation type="submission" date="2021-04" db="EMBL/GenBank/DDBJ databases">
        <authorList>
            <person name="Pira H."/>
            <person name="Risdian C."/>
            <person name="Wink J."/>
        </authorList>
    </citation>
    <scope>NUCLEOTIDE SEQUENCE [LARGE SCALE GENOMIC DNA]</scope>
    <source>
        <strain evidence="2 3">WHA3</strain>
    </source>
</reference>
<evidence type="ECO:0000313" key="3">
    <source>
        <dbReference type="Proteomes" id="UP000722336"/>
    </source>
</evidence>
<dbReference type="Proteomes" id="UP000722336">
    <property type="component" value="Unassembled WGS sequence"/>
</dbReference>
<keyword evidence="3" id="KW-1185">Reference proteome</keyword>
<dbReference type="InterPro" id="IPR013424">
    <property type="entry name" value="Ice-binding_C"/>
</dbReference>
<organism evidence="2 3">
    <name type="scientific">Pacificimonas pallii</name>
    <dbReference type="NCBI Taxonomy" id="2827236"/>
    <lineage>
        <taxon>Bacteria</taxon>
        <taxon>Pseudomonadati</taxon>
        <taxon>Pseudomonadota</taxon>
        <taxon>Alphaproteobacteria</taxon>
        <taxon>Sphingomonadales</taxon>
        <taxon>Sphingosinicellaceae</taxon>
        <taxon>Pacificimonas</taxon>
    </lineage>
</organism>
<feature type="domain" description="Ice-binding protein C-terminal" evidence="1">
    <location>
        <begin position="201"/>
        <end position="223"/>
    </location>
</feature>
<evidence type="ECO:0000259" key="1">
    <source>
        <dbReference type="Pfam" id="PF07589"/>
    </source>
</evidence>
<protein>
    <submittedName>
        <fullName evidence="2">PEP-CTERM sorting domain-containing protein</fullName>
    </submittedName>
</protein>
<evidence type="ECO:0000313" key="2">
    <source>
        <dbReference type="EMBL" id="MBV7255546.1"/>
    </source>
</evidence>
<dbReference type="Pfam" id="PF07589">
    <property type="entry name" value="PEP-CTERM"/>
    <property type="match status" value="1"/>
</dbReference>
<gene>
    <name evidence="2" type="ORF">KCG44_01970</name>
</gene>
<dbReference type="EMBL" id="JAGSPA010000001">
    <property type="protein sequence ID" value="MBV7255546.1"/>
    <property type="molecule type" value="Genomic_DNA"/>
</dbReference>
<sequence length="226" mass="23751">MTISQTQIRLMTAAAVGASLTLIALIPANAAIIMADSEFGMDSVVRDTDTSLDWLTFRFAGTNDVDQLLLDLAPGGTLDGWRLATADDVTGFWANAGIARTSSTGDRTYVTDQVIAQAAEELALMIGLSTDGGGSFDFVSGYIADPGNAGGEWAAAVLSAVYNGQIDVFDRYYAITGLTLSRTQGVGDAYHSWLIRDVARDVPAPGALGLLGLGILSLAARRRGRR</sequence>
<name>A0ABS6SB50_9SPHN</name>